<organism evidence="2 3">
    <name type="scientific">Zingiber officinale</name>
    <name type="common">Ginger</name>
    <name type="synonym">Amomum zingiber</name>
    <dbReference type="NCBI Taxonomy" id="94328"/>
    <lineage>
        <taxon>Eukaryota</taxon>
        <taxon>Viridiplantae</taxon>
        <taxon>Streptophyta</taxon>
        <taxon>Embryophyta</taxon>
        <taxon>Tracheophyta</taxon>
        <taxon>Spermatophyta</taxon>
        <taxon>Magnoliopsida</taxon>
        <taxon>Liliopsida</taxon>
        <taxon>Zingiberales</taxon>
        <taxon>Zingiberaceae</taxon>
        <taxon>Zingiber</taxon>
    </lineage>
</organism>
<dbReference type="PANTHER" id="PTHR31350">
    <property type="entry name" value="SI:DKEY-261L7.2"/>
    <property type="match status" value="1"/>
</dbReference>
<reference evidence="2 3" key="1">
    <citation type="submission" date="2020-08" db="EMBL/GenBank/DDBJ databases">
        <title>Plant Genome Project.</title>
        <authorList>
            <person name="Zhang R.-G."/>
        </authorList>
    </citation>
    <scope>NUCLEOTIDE SEQUENCE [LARGE SCALE GENOMIC DNA]</scope>
    <source>
        <tissue evidence="2">Rhizome</tissue>
    </source>
</reference>
<dbReference type="AlphaFoldDB" id="A0A8J5G824"/>
<dbReference type="Pfam" id="PF13369">
    <property type="entry name" value="Transglut_core2"/>
    <property type="match status" value="1"/>
</dbReference>
<dbReference type="Proteomes" id="UP000734854">
    <property type="component" value="Unassembled WGS sequence"/>
</dbReference>
<name>A0A8J5G824_ZINOF</name>
<dbReference type="EMBL" id="JACMSC010000010">
    <property type="protein sequence ID" value="KAG6502635.1"/>
    <property type="molecule type" value="Genomic_DNA"/>
</dbReference>
<gene>
    <name evidence="2" type="ORF">ZIOFF_034921</name>
</gene>
<protein>
    <recommendedName>
        <fullName evidence="1">Protein SirB1 N-terminal domain-containing protein</fullName>
    </recommendedName>
</protein>
<dbReference type="InterPro" id="IPR032698">
    <property type="entry name" value="SirB1_N"/>
</dbReference>
<keyword evidence="3" id="KW-1185">Reference proteome</keyword>
<dbReference type="PANTHER" id="PTHR31350:SF29">
    <property type="entry name" value="PROTEIN SIRB1 N-TERMINAL DOMAIN-CONTAINING PROTEIN"/>
    <property type="match status" value="1"/>
</dbReference>
<sequence length="422" mass="47124">MSCVALSALTLPHASSGLPRKASSRRSLRAESHSCTASAAAESLPRLVLHDSLDEAGVETKLARDAREGFVKQIQRLSRIGGEASIVVRVGADLARAALQIAAEDDSLISHSSVPLPVDSFIERLDDLSMEFCSLYMPPLKSPPEVFIGNLERYFYVHKGFHRADAMSDARSLYLHSALTCRSGSAGILSLIYSEIIKMLRVYGFLEFDVEVHFPHDLSSLPRGYQKQKSQSSDQSHIITTKSLLVKILRDLKDTFWPFQYDRATSLFIRAAHAANLTFGSRSVGERHYNSGGSASGFEIASSKAAHHRIERGVWTIARFGDMRRALAACERLVLLDAGHEELRDYAILLYHCGFYEVCLQFLKLYQSTKDSCCNSRPDKMKELEEDLTLNLMARVNLILGEEGWSKSDVSTKYWGRSPEPW</sequence>
<evidence type="ECO:0000313" key="3">
    <source>
        <dbReference type="Proteomes" id="UP000734854"/>
    </source>
</evidence>
<dbReference type="OrthoDB" id="611769at2759"/>
<comment type="caution">
    <text evidence="2">The sequence shown here is derived from an EMBL/GenBank/DDBJ whole genome shotgun (WGS) entry which is preliminary data.</text>
</comment>
<proteinExistence type="predicted"/>
<evidence type="ECO:0000259" key="1">
    <source>
        <dbReference type="Pfam" id="PF13369"/>
    </source>
</evidence>
<evidence type="ECO:0000313" key="2">
    <source>
        <dbReference type="EMBL" id="KAG6502635.1"/>
    </source>
</evidence>
<feature type="domain" description="Protein SirB1 N-terminal" evidence="1">
    <location>
        <begin position="121"/>
        <end position="200"/>
    </location>
</feature>
<accession>A0A8J5G824</accession>